<dbReference type="SUPFAM" id="SSF100950">
    <property type="entry name" value="NagB/RpiA/CoA transferase-like"/>
    <property type="match status" value="1"/>
</dbReference>
<dbReference type="PANTHER" id="PTHR23407">
    <property type="entry name" value="ATPASE INHIBITOR/5-FORMYLTETRAHYDROFOLATE CYCLO-LIGASE"/>
    <property type="match status" value="1"/>
</dbReference>
<comment type="cofactor">
    <cofactor evidence="5">
        <name>Mg(2+)</name>
        <dbReference type="ChEBI" id="CHEBI:18420"/>
    </cofactor>
</comment>
<dbReference type="NCBIfam" id="TIGR02727">
    <property type="entry name" value="MTHFS_bact"/>
    <property type="match status" value="1"/>
</dbReference>
<evidence type="ECO:0000256" key="1">
    <source>
        <dbReference type="ARBA" id="ARBA00010638"/>
    </source>
</evidence>
<dbReference type="PANTHER" id="PTHR23407:SF1">
    <property type="entry name" value="5-FORMYLTETRAHYDROFOLATE CYCLO-LIGASE"/>
    <property type="match status" value="1"/>
</dbReference>
<accession>A0A379DHB4</accession>
<comment type="catalytic activity">
    <reaction evidence="5">
        <text>(6S)-5-formyl-5,6,7,8-tetrahydrofolate + ATP = (6R)-5,10-methenyltetrahydrofolate + ADP + phosphate</text>
        <dbReference type="Rhea" id="RHEA:10488"/>
        <dbReference type="ChEBI" id="CHEBI:30616"/>
        <dbReference type="ChEBI" id="CHEBI:43474"/>
        <dbReference type="ChEBI" id="CHEBI:57455"/>
        <dbReference type="ChEBI" id="CHEBI:57457"/>
        <dbReference type="ChEBI" id="CHEBI:456216"/>
        <dbReference type="EC" id="6.3.3.2"/>
    </reaction>
</comment>
<evidence type="ECO:0000313" key="6">
    <source>
        <dbReference type="EMBL" id="SUB77095.1"/>
    </source>
</evidence>
<evidence type="ECO:0000256" key="4">
    <source>
        <dbReference type="PIRSR" id="PIRSR006806-1"/>
    </source>
</evidence>
<evidence type="ECO:0000256" key="5">
    <source>
        <dbReference type="RuleBase" id="RU361279"/>
    </source>
</evidence>
<dbReference type="Proteomes" id="UP000254263">
    <property type="component" value="Unassembled WGS sequence"/>
</dbReference>
<dbReference type="AlphaFoldDB" id="A0A379DHB4"/>
<dbReference type="GO" id="GO:0035999">
    <property type="term" value="P:tetrahydrofolate interconversion"/>
    <property type="evidence" value="ECO:0007669"/>
    <property type="project" value="TreeGrafter"/>
</dbReference>
<dbReference type="GO" id="GO:0009396">
    <property type="term" value="P:folic acid-containing compound biosynthetic process"/>
    <property type="evidence" value="ECO:0007669"/>
    <property type="project" value="TreeGrafter"/>
</dbReference>
<dbReference type="Gene3D" id="3.40.50.10420">
    <property type="entry name" value="NagB/RpiA/CoA transferase-like"/>
    <property type="match status" value="1"/>
</dbReference>
<reference evidence="6 7" key="1">
    <citation type="submission" date="2018-06" db="EMBL/GenBank/DDBJ databases">
        <authorList>
            <consortium name="Pathogen Informatics"/>
            <person name="Doyle S."/>
        </authorList>
    </citation>
    <scope>NUCLEOTIDE SEQUENCE [LARGE SCALE GENOMIC DNA]</scope>
    <source>
        <strain evidence="6 7">NCTC13100</strain>
    </source>
</reference>
<proteinExistence type="inferred from homology"/>
<dbReference type="GO" id="GO:0046872">
    <property type="term" value="F:metal ion binding"/>
    <property type="evidence" value="ECO:0007669"/>
    <property type="project" value="UniProtKB-KW"/>
</dbReference>
<dbReference type="EC" id="6.3.3.2" evidence="5"/>
<dbReference type="InterPro" id="IPR024185">
    <property type="entry name" value="FTHF_cligase-like_sf"/>
</dbReference>
<evidence type="ECO:0000313" key="7">
    <source>
        <dbReference type="Proteomes" id="UP000254263"/>
    </source>
</evidence>
<dbReference type="InterPro" id="IPR037171">
    <property type="entry name" value="NagB/RpiA_transferase-like"/>
</dbReference>
<feature type="binding site" evidence="4">
    <location>
        <position position="56"/>
    </location>
    <ligand>
        <name>substrate</name>
    </ligand>
</feature>
<sequence>MCRLVNMDKKELRRVLRRMSREDLTPEMRNKASEHVCNMLAVHPRFQDAKNVGLYMALPDEPDVSSLIRQSEKEKNISVPRVIDEEIIRFYRLTGNTELCADNKFGIEEPGENEQTLVDPQELDLIVVPALCFDKKGYRLGRGKGYYDRFLALCPQAYKIGVTIGMMSVEELPGDPWDLPMHEVISGM</sequence>
<protein>
    <recommendedName>
        <fullName evidence="5">5-formyltetrahydrofolate cyclo-ligase</fullName>
        <ecNumber evidence="5">6.3.3.2</ecNumber>
    </recommendedName>
</protein>
<comment type="similarity">
    <text evidence="1 5">Belongs to the 5-formyltetrahydrofolate cyclo-ligase family.</text>
</comment>
<feature type="binding site" evidence="4">
    <location>
        <position position="61"/>
    </location>
    <ligand>
        <name>substrate</name>
    </ligand>
</feature>
<name>A0A379DHB4_9PORP</name>
<dbReference type="EMBL" id="UGTI01000001">
    <property type="protein sequence ID" value="SUB77095.1"/>
    <property type="molecule type" value="Genomic_DNA"/>
</dbReference>
<keyword evidence="5" id="KW-0479">Metal-binding</keyword>
<dbReference type="GO" id="GO:0005524">
    <property type="term" value="F:ATP binding"/>
    <property type="evidence" value="ECO:0007669"/>
    <property type="project" value="UniProtKB-KW"/>
</dbReference>
<dbReference type="InterPro" id="IPR002698">
    <property type="entry name" value="FTHF_cligase"/>
</dbReference>
<dbReference type="GO" id="GO:0030272">
    <property type="term" value="F:5-formyltetrahydrofolate cyclo-ligase activity"/>
    <property type="evidence" value="ECO:0007669"/>
    <property type="project" value="UniProtKB-EC"/>
</dbReference>
<keyword evidence="6" id="KW-0436">Ligase</keyword>
<feature type="binding site" evidence="4">
    <location>
        <begin position="9"/>
        <end position="13"/>
    </location>
    <ligand>
        <name>ATP</name>
        <dbReference type="ChEBI" id="CHEBI:30616"/>
    </ligand>
</feature>
<keyword evidence="3 4" id="KW-0067">ATP-binding</keyword>
<organism evidence="6 7">
    <name type="scientific">Porphyromonas macacae</name>
    <dbReference type="NCBI Taxonomy" id="28115"/>
    <lineage>
        <taxon>Bacteria</taxon>
        <taxon>Pseudomonadati</taxon>
        <taxon>Bacteroidota</taxon>
        <taxon>Bacteroidia</taxon>
        <taxon>Bacteroidales</taxon>
        <taxon>Porphyromonadaceae</taxon>
        <taxon>Porphyromonas</taxon>
    </lineage>
</organism>
<dbReference type="PIRSF" id="PIRSF006806">
    <property type="entry name" value="FTHF_cligase"/>
    <property type="match status" value="1"/>
</dbReference>
<evidence type="ECO:0000256" key="2">
    <source>
        <dbReference type="ARBA" id="ARBA00022741"/>
    </source>
</evidence>
<feature type="binding site" evidence="4">
    <location>
        <begin position="139"/>
        <end position="147"/>
    </location>
    <ligand>
        <name>ATP</name>
        <dbReference type="ChEBI" id="CHEBI:30616"/>
    </ligand>
</feature>
<evidence type="ECO:0000256" key="3">
    <source>
        <dbReference type="ARBA" id="ARBA00022840"/>
    </source>
</evidence>
<keyword evidence="5" id="KW-0460">Magnesium</keyword>
<keyword evidence="2 4" id="KW-0547">Nucleotide-binding</keyword>
<gene>
    <name evidence="6" type="ORF">NCTC13100_00209</name>
</gene>
<dbReference type="Pfam" id="PF01812">
    <property type="entry name" value="5-FTHF_cyc-lig"/>
    <property type="match status" value="1"/>
</dbReference>